<dbReference type="Pfam" id="PF00561">
    <property type="entry name" value="Abhydrolase_1"/>
    <property type="match status" value="1"/>
</dbReference>
<dbReference type="EMBL" id="LQOV01000026">
    <property type="protein sequence ID" value="ORV50170.1"/>
    <property type="molecule type" value="Genomic_DNA"/>
</dbReference>
<dbReference type="SUPFAM" id="SSF53474">
    <property type="entry name" value="alpha/beta-Hydrolases"/>
    <property type="match status" value="1"/>
</dbReference>
<evidence type="ECO:0000313" key="4">
    <source>
        <dbReference type="Proteomes" id="UP000193010"/>
    </source>
</evidence>
<dbReference type="Proteomes" id="UP000193010">
    <property type="component" value="Unassembled WGS sequence"/>
</dbReference>
<proteinExistence type="predicted"/>
<name>A0A1X1U000_MYCFL</name>
<evidence type="ECO:0000313" key="3">
    <source>
        <dbReference type="EMBL" id="ORV50170.1"/>
    </source>
</evidence>
<gene>
    <name evidence="3" type="ORF">AWC05_28835</name>
</gene>
<dbReference type="PANTHER" id="PTHR43798">
    <property type="entry name" value="MONOACYLGLYCEROL LIPASE"/>
    <property type="match status" value="1"/>
</dbReference>
<dbReference type="InterPro" id="IPR029058">
    <property type="entry name" value="AB_hydrolase_fold"/>
</dbReference>
<accession>A0A1X1U000</accession>
<dbReference type="InterPro" id="IPR050266">
    <property type="entry name" value="AB_hydrolase_sf"/>
</dbReference>
<comment type="caution">
    <text evidence="3">The sequence shown here is derived from an EMBL/GenBank/DDBJ whole genome shotgun (WGS) entry which is preliminary data.</text>
</comment>
<evidence type="ECO:0000256" key="1">
    <source>
        <dbReference type="ARBA" id="ARBA00022801"/>
    </source>
</evidence>
<evidence type="ECO:0000259" key="2">
    <source>
        <dbReference type="Pfam" id="PF00561"/>
    </source>
</evidence>
<feature type="domain" description="AB hydrolase-1" evidence="2">
    <location>
        <begin position="39"/>
        <end position="261"/>
    </location>
</feature>
<sequence length="278" mass="30335">MRSDMSVSIRPQFTTIDGLSVRFAEGGHGDRDAILLSPWPESVYAFEPSWERLGAHAHLVAVDPPGFGKSDYRESLMNPKAMGDFIIRIADTFGLDHPHVVGPDIGTSSVLFAAAAQPGRFRSVVVGSGGAAVPIQVTGVLKDWVEATDLEPYRQFGGRKIVEIALSTIAGYAPSAEIREDYLSAYEGDRFAETIPYAQSYREYLPRLAELLPRIQTPVRIVAGADDQVVPPVNAEFLDQRLPHSRVDLIPGTGHFCWEEKPAEYAALVTGWWAGNGG</sequence>
<dbReference type="GO" id="GO:0016787">
    <property type="term" value="F:hydrolase activity"/>
    <property type="evidence" value="ECO:0007669"/>
    <property type="project" value="UniProtKB-KW"/>
</dbReference>
<dbReference type="GO" id="GO:0016020">
    <property type="term" value="C:membrane"/>
    <property type="evidence" value="ECO:0007669"/>
    <property type="project" value="TreeGrafter"/>
</dbReference>
<dbReference type="AlphaFoldDB" id="A0A1X1U000"/>
<dbReference type="Gene3D" id="3.40.50.1820">
    <property type="entry name" value="alpha/beta hydrolase"/>
    <property type="match status" value="1"/>
</dbReference>
<keyword evidence="1" id="KW-0378">Hydrolase</keyword>
<keyword evidence="4" id="KW-1185">Reference proteome</keyword>
<dbReference type="PANTHER" id="PTHR43798:SF31">
    <property type="entry name" value="AB HYDROLASE SUPERFAMILY PROTEIN YCLE"/>
    <property type="match status" value="1"/>
</dbReference>
<protein>
    <recommendedName>
        <fullName evidence="2">AB hydrolase-1 domain-containing protein</fullName>
    </recommendedName>
</protein>
<reference evidence="3 4" key="1">
    <citation type="submission" date="2016-01" db="EMBL/GenBank/DDBJ databases">
        <title>The new phylogeny of the genus Mycobacterium.</title>
        <authorList>
            <person name="Tarcisio F."/>
            <person name="Conor M."/>
            <person name="Antonella G."/>
            <person name="Elisabetta G."/>
            <person name="Giulia F.S."/>
            <person name="Sara T."/>
            <person name="Anna F."/>
            <person name="Clotilde B."/>
            <person name="Roberto B."/>
            <person name="Veronica D.S."/>
            <person name="Fabio R."/>
            <person name="Monica P."/>
            <person name="Olivier J."/>
            <person name="Enrico T."/>
            <person name="Nicola S."/>
        </authorList>
    </citation>
    <scope>NUCLEOTIDE SEQUENCE [LARGE SCALE GENOMIC DNA]</scope>
    <source>
        <strain evidence="3 4">DSM 44852</strain>
    </source>
</reference>
<dbReference type="InterPro" id="IPR000073">
    <property type="entry name" value="AB_hydrolase_1"/>
</dbReference>
<dbReference type="PRINTS" id="PR00111">
    <property type="entry name" value="ABHYDROLASE"/>
</dbReference>
<organism evidence="3 4">
    <name type="scientific">Mycobacterium florentinum</name>
    <dbReference type="NCBI Taxonomy" id="292462"/>
    <lineage>
        <taxon>Bacteria</taxon>
        <taxon>Bacillati</taxon>
        <taxon>Actinomycetota</taxon>
        <taxon>Actinomycetes</taxon>
        <taxon>Mycobacteriales</taxon>
        <taxon>Mycobacteriaceae</taxon>
        <taxon>Mycobacterium</taxon>
        <taxon>Mycobacterium simiae complex</taxon>
    </lineage>
</organism>
<dbReference type="STRING" id="292462.AWC05_28835"/>